<sequence>MDCVEALARAATVRLRLGLLTVVSGWSDGWSAGTQGSFPCNCGAFLEGRVARGQRPRTAPSTVAHRQALRGDTPRGVSPGWERGMTCWLGG</sequence>
<dbReference type="HOGENOM" id="CLU_2423682_0_0_11"/>
<dbReference type="EMBL" id="FO203431">
    <property type="protein sequence ID" value="CCH89336.1"/>
    <property type="molecule type" value="Genomic_DNA"/>
</dbReference>
<protein>
    <submittedName>
        <fullName evidence="2">Uncharacterized protein</fullName>
    </submittedName>
</protein>
<dbReference type="AlphaFoldDB" id="I4F123"/>
<dbReference type="Proteomes" id="UP000006461">
    <property type="component" value="Chromosome"/>
</dbReference>
<reference evidence="2 3" key="1">
    <citation type="journal article" date="2012" name="J. Bacteriol.">
        <title>Genome Sequence of Radiation-Resistant Modestobacter marinus Strain BC501, a Representative Actinobacterium That Thrives on Calcareous Stone Surfaces.</title>
        <authorList>
            <person name="Normand P."/>
            <person name="Gury J."/>
            <person name="Pujic P."/>
            <person name="Chouaia B."/>
            <person name="Crotti E."/>
            <person name="Brusetti L."/>
            <person name="Daffonchio D."/>
            <person name="Vacherie B."/>
            <person name="Barbe V."/>
            <person name="Medigue C."/>
            <person name="Calteau A."/>
            <person name="Ghodhbane-Gtari F."/>
            <person name="Essoussi I."/>
            <person name="Nouioui I."/>
            <person name="Abbassi-Ghozzi I."/>
            <person name="Gtari M."/>
        </authorList>
    </citation>
    <scope>NUCLEOTIDE SEQUENCE [LARGE SCALE GENOMIC DNA]</scope>
    <source>
        <strain evidence="3">BC 501</strain>
    </source>
</reference>
<name>I4F123_MODI5</name>
<feature type="region of interest" description="Disordered" evidence="1">
    <location>
        <begin position="53"/>
        <end position="78"/>
    </location>
</feature>
<evidence type="ECO:0000313" key="3">
    <source>
        <dbReference type="Proteomes" id="UP000006461"/>
    </source>
</evidence>
<accession>I4F123</accession>
<evidence type="ECO:0000256" key="1">
    <source>
        <dbReference type="SAM" id="MobiDB-lite"/>
    </source>
</evidence>
<evidence type="ECO:0000313" key="2">
    <source>
        <dbReference type="EMBL" id="CCH89336.1"/>
    </source>
</evidence>
<dbReference type="KEGG" id="mmar:MODMU_3933"/>
<proteinExistence type="predicted"/>
<keyword evidence="3" id="KW-1185">Reference proteome</keyword>
<gene>
    <name evidence="2" type="ordered locus">MODMU_3933</name>
</gene>
<organism evidence="2 3">
    <name type="scientific">Modestobacter italicus (strain DSM 44449 / CECT 9708 / BC 501)</name>
    <dbReference type="NCBI Taxonomy" id="2732864"/>
    <lineage>
        <taxon>Bacteria</taxon>
        <taxon>Bacillati</taxon>
        <taxon>Actinomycetota</taxon>
        <taxon>Actinomycetes</taxon>
        <taxon>Geodermatophilales</taxon>
        <taxon>Geodermatophilaceae</taxon>
        <taxon>Modestobacter</taxon>
    </lineage>
</organism>